<dbReference type="RefSeq" id="WP_013908622.1">
    <property type="nucleotide sequence ID" value="NC_015681.1"/>
</dbReference>
<dbReference type="InParanoid" id="F8A9S1"/>
<dbReference type="AlphaFoldDB" id="F8A9S1"/>
<organism evidence="1 2">
    <name type="scientific">Thermodesulfatator indicus (strain DSM 15286 / JCM 11887 / CIR29812)</name>
    <dbReference type="NCBI Taxonomy" id="667014"/>
    <lineage>
        <taxon>Bacteria</taxon>
        <taxon>Pseudomonadati</taxon>
        <taxon>Thermodesulfobacteriota</taxon>
        <taxon>Thermodesulfobacteria</taxon>
        <taxon>Thermodesulfobacteriales</taxon>
        <taxon>Thermodesulfatatoraceae</taxon>
        <taxon>Thermodesulfatator</taxon>
    </lineage>
</organism>
<proteinExistence type="predicted"/>
<dbReference type="HOGENOM" id="CLU_166560_0_0_0"/>
<reference evidence="2" key="1">
    <citation type="submission" date="2011-04" db="EMBL/GenBank/DDBJ databases">
        <title>The complete genome of Thermodesulfatator indicus DSM 15286.</title>
        <authorList>
            <person name="Lucas S."/>
            <person name="Copeland A."/>
            <person name="Lapidus A."/>
            <person name="Bruce D."/>
            <person name="Goodwin L."/>
            <person name="Pitluck S."/>
            <person name="Peters L."/>
            <person name="Kyrpides N."/>
            <person name="Mavromatis K."/>
            <person name="Pagani I."/>
            <person name="Ivanova N."/>
            <person name="Saunders L."/>
            <person name="Detter J.C."/>
            <person name="Tapia R."/>
            <person name="Han C."/>
            <person name="Land M."/>
            <person name="Hauser L."/>
            <person name="Markowitz V."/>
            <person name="Cheng J.-F."/>
            <person name="Hugenholtz P."/>
            <person name="Woyke T."/>
            <person name="Wu D."/>
            <person name="Spring S."/>
            <person name="Schroeder M."/>
            <person name="Brambilla E."/>
            <person name="Klenk H.-P."/>
            <person name="Eisen J.A."/>
        </authorList>
    </citation>
    <scope>NUCLEOTIDE SEQUENCE [LARGE SCALE GENOMIC DNA]</scope>
    <source>
        <strain evidence="2">DSM 15286 / JCM 11887 / CIR29812</strain>
    </source>
</reference>
<gene>
    <name evidence="1" type="ordered locus">Thein_2032</name>
</gene>
<sequence length="100" mass="12489">MQLENMTIKVPKTAVKDLKDKEILFFLLDKALSKLEFYRSKCKQFEKKYGTTLEKFRQKIEIEEENFEWWDDFILWEGYEKAYQEWKRKYEEIKFVLQNN</sequence>
<dbReference type="Proteomes" id="UP000006793">
    <property type="component" value="Chromosome"/>
</dbReference>
<protein>
    <submittedName>
        <fullName evidence="1">Uncharacterized protein</fullName>
    </submittedName>
</protein>
<accession>F8A9S1</accession>
<evidence type="ECO:0000313" key="2">
    <source>
        <dbReference type="Proteomes" id="UP000006793"/>
    </source>
</evidence>
<dbReference type="KEGG" id="tid:Thein_2032"/>
<name>F8A9S1_THEID</name>
<evidence type="ECO:0000313" key="1">
    <source>
        <dbReference type="EMBL" id="AEH45883.1"/>
    </source>
</evidence>
<dbReference type="PaxDb" id="667014-Thein_2032"/>
<keyword evidence="2" id="KW-1185">Reference proteome</keyword>
<dbReference type="OrthoDB" id="46971at2"/>
<dbReference type="STRING" id="667014.Thein_2032"/>
<reference evidence="1 2" key="2">
    <citation type="journal article" date="2012" name="Stand. Genomic Sci.">
        <title>Complete genome sequence of the thermophilic sulfate-reducing ocean bacterium Thermodesulfatator indicus type strain (CIR29812(T)).</title>
        <authorList>
            <person name="Anderson I."/>
            <person name="Saunders E."/>
            <person name="Lapidus A."/>
            <person name="Nolan M."/>
            <person name="Lucas S."/>
            <person name="Tice H."/>
            <person name="Del Rio T.G."/>
            <person name="Cheng J.F."/>
            <person name="Han C."/>
            <person name="Tapia R."/>
            <person name="Goodwin L.A."/>
            <person name="Pitluck S."/>
            <person name="Liolios K."/>
            <person name="Mavromatis K."/>
            <person name="Pagani I."/>
            <person name="Ivanova N."/>
            <person name="Mikhailova N."/>
            <person name="Pati A."/>
            <person name="Chen A."/>
            <person name="Palaniappan K."/>
            <person name="Land M."/>
            <person name="Hauser L."/>
            <person name="Jeffries C.D."/>
            <person name="Chang Y.J."/>
            <person name="Brambilla E.M."/>
            <person name="Rohde M."/>
            <person name="Spring S."/>
            <person name="Goker M."/>
            <person name="Detter J.C."/>
            <person name="Woyke T."/>
            <person name="Bristow J."/>
            <person name="Eisen J.A."/>
            <person name="Markowitz V."/>
            <person name="Hugenholtz P."/>
            <person name="Kyrpides N.C."/>
            <person name="Klenk H.P."/>
        </authorList>
    </citation>
    <scope>NUCLEOTIDE SEQUENCE [LARGE SCALE GENOMIC DNA]</scope>
    <source>
        <strain evidence="2">DSM 15286 / JCM 11887 / CIR29812</strain>
    </source>
</reference>
<dbReference type="EMBL" id="CP002683">
    <property type="protein sequence ID" value="AEH45883.1"/>
    <property type="molecule type" value="Genomic_DNA"/>
</dbReference>